<organism evidence="1 2">
    <name type="scientific">Rhabditophanes sp. KR3021</name>
    <dbReference type="NCBI Taxonomy" id="114890"/>
    <lineage>
        <taxon>Eukaryota</taxon>
        <taxon>Metazoa</taxon>
        <taxon>Ecdysozoa</taxon>
        <taxon>Nematoda</taxon>
        <taxon>Chromadorea</taxon>
        <taxon>Rhabditida</taxon>
        <taxon>Tylenchina</taxon>
        <taxon>Panagrolaimomorpha</taxon>
        <taxon>Strongyloidoidea</taxon>
        <taxon>Alloionematidae</taxon>
        <taxon>Rhabditophanes</taxon>
    </lineage>
</organism>
<proteinExistence type="predicted"/>
<sequence length="1106" mass="121950">MKNYLFSLTIRSLPHWQVELDAIEASVVAYSSNVNAVISGTPFNYGPNKTPLAFDILNANQLYNPDISSNITNGIQQAIHQLALGRQDANKKILLFTASSDPADIALSSSLLKQHSEIDIIIVILGITPDKNFLSMLPNVVQFFHYTNDVDNSVPQINSAFCIKSTTAVPKTTPQTATTIIPSLPLCAPQTSIVFAIDSSLGNNHQFYTLTKQFITNKVLAQNYSDVRRIGAIGYDNTANPQISAFNSFISIDDLLKEIQSFKLLAGSASITNGLYKIREQFTRIRPYPLMQTILFTTSDAYLRKDIIAAIPDSVYLQEMGQLIIVSLGTNTKKDLLQLSRNVLVWNPQTNDDDIASTLGSLMCNFPLPPTETPLTTTPRSITTHISASSTPITSKQTTLPPSTTIMPTTTLKPEQPYYPCKGDVVIAIDSSSDVLNADDFNDQINFIYNVFINQRWTHFERLAVPVFSAVTTPFYTFNTMHSYADVQNNINTIKQSPGFGLANLLDTILNLQRSIPTTLSTFVFVSETDQLDINNAIPLAEKLLALGNLNIIVMGTKIKSALLQALKPTNLFMIPDLRQISDTFSIKLMNAMACNMHTTASFVPSSSLAVTTQPSYYPVKSGIIIAIDSSTTLTATQFLTQLKFVSNDLVTNQWNHYERIALVNYNQFPDASYAFGTINTENEFTAFVNQIKQYDGSNLGALLSSLITLNQPLMKVNTYVFVSSLDHSDLPNCVKFAQTLMNQGSLTFISLGLTVNQVDLSSIPHSNIIVWSDLSVIPPDLAAAIIGSMVSDNTQTSMQPTPSQLTTSSLEMTTQNMPISSIQTTIGSSSTMSNPVTTMQMSTSTGTYPAIYPCSSNIMFTFDSSTNLSPIQFTDEINLVKNNVIDSNWNNYERIGITWYDGKPTTFYGFGEITTKSDFDLFVDFIEQRPGSNLANILKAILKIPLNTNISPKLSTFIFVSSLDDGDIKASIPYANQLKQLGSINFILIGDNSSVDQLKPLSPSSNTIKSKTSVYAFQSETSETDGIVTTNLFEKDSTADLRIINFHNGKCMSKNELLKKLGRVNCEIVTPVIVSRELFFLNNEEELKDAIQMEAKDCETDNTHK</sequence>
<name>A0AC35UHP8_9BILA</name>
<dbReference type="WBParaSite" id="RSKR_0001141200.1">
    <property type="protein sequence ID" value="RSKR_0001141200.1"/>
    <property type="gene ID" value="RSKR_0001141200"/>
</dbReference>
<dbReference type="Proteomes" id="UP000095286">
    <property type="component" value="Unplaced"/>
</dbReference>
<evidence type="ECO:0000313" key="1">
    <source>
        <dbReference type="Proteomes" id="UP000095286"/>
    </source>
</evidence>
<reference evidence="2" key="1">
    <citation type="submission" date="2016-11" db="UniProtKB">
        <authorList>
            <consortium name="WormBaseParasite"/>
        </authorList>
    </citation>
    <scope>IDENTIFICATION</scope>
    <source>
        <strain evidence="2">KR3021</strain>
    </source>
</reference>
<accession>A0AC35UHP8</accession>
<protein>
    <submittedName>
        <fullName evidence="2">VWFA domain-containing protein</fullName>
    </submittedName>
</protein>
<evidence type="ECO:0000313" key="2">
    <source>
        <dbReference type="WBParaSite" id="RSKR_0001141200.1"/>
    </source>
</evidence>